<feature type="region of interest" description="Disordered" evidence="1">
    <location>
        <begin position="173"/>
        <end position="206"/>
    </location>
</feature>
<accession>A0A4P9YI77</accession>
<dbReference type="GO" id="GO:0001227">
    <property type="term" value="F:DNA-binding transcription repressor activity, RNA polymerase II-specific"/>
    <property type="evidence" value="ECO:0007669"/>
    <property type="project" value="InterPro"/>
</dbReference>
<dbReference type="InterPro" id="IPR035892">
    <property type="entry name" value="C2_domain_sf"/>
</dbReference>
<name>A0A4P9YI77_ROZAC</name>
<organism evidence="3 4">
    <name type="scientific">Rozella allomycis (strain CSF55)</name>
    <dbReference type="NCBI Taxonomy" id="988480"/>
    <lineage>
        <taxon>Eukaryota</taxon>
        <taxon>Fungi</taxon>
        <taxon>Fungi incertae sedis</taxon>
        <taxon>Cryptomycota</taxon>
        <taxon>Cryptomycota incertae sedis</taxon>
        <taxon>Rozella</taxon>
    </lineage>
</organism>
<evidence type="ECO:0000256" key="1">
    <source>
        <dbReference type="SAM" id="MobiDB-lite"/>
    </source>
</evidence>
<dbReference type="Pfam" id="PF00168">
    <property type="entry name" value="C2"/>
    <property type="match status" value="1"/>
</dbReference>
<dbReference type="InterPro" id="IPR000008">
    <property type="entry name" value="C2_dom"/>
</dbReference>
<reference evidence="4" key="1">
    <citation type="journal article" date="2018" name="Nat. Microbiol.">
        <title>Leveraging single-cell genomics to expand the fungal tree of life.</title>
        <authorList>
            <person name="Ahrendt S.R."/>
            <person name="Quandt C.A."/>
            <person name="Ciobanu D."/>
            <person name="Clum A."/>
            <person name="Salamov A."/>
            <person name="Andreopoulos B."/>
            <person name="Cheng J.F."/>
            <person name="Woyke T."/>
            <person name="Pelin A."/>
            <person name="Henrissat B."/>
            <person name="Reynolds N.K."/>
            <person name="Benny G.L."/>
            <person name="Smith M.E."/>
            <person name="James T.Y."/>
            <person name="Grigoriev I.V."/>
        </authorList>
    </citation>
    <scope>NUCLEOTIDE SEQUENCE [LARGE SCALE GENOMIC DNA]</scope>
    <source>
        <strain evidence="4">CSF55</strain>
    </source>
</reference>
<feature type="compositionally biased region" description="Basic and acidic residues" evidence="1">
    <location>
        <begin position="184"/>
        <end position="197"/>
    </location>
</feature>
<dbReference type="EMBL" id="ML005310">
    <property type="protein sequence ID" value="RKP19038.1"/>
    <property type="molecule type" value="Genomic_DNA"/>
</dbReference>
<evidence type="ECO:0000313" key="4">
    <source>
        <dbReference type="Proteomes" id="UP000281549"/>
    </source>
</evidence>
<proteinExistence type="predicted"/>
<dbReference type="Proteomes" id="UP000281549">
    <property type="component" value="Unassembled WGS sequence"/>
</dbReference>
<dbReference type="PANTHER" id="PTHR13076">
    <property type="entry name" value="COILED-COIL AND C2 DOMAIN-CONTAINING PROTEIN 1-LIKE"/>
    <property type="match status" value="1"/>
</dbReference>
<evidence type="ECO:0000259" key="2">
    <source>
        <dbReference type="PROSITE" id="PS50004"/>
    </source>
</evidence>
<dbReference type="AlphaFoldDB" id="A0A4P9YI77"/>
<sequence>MSDVDVDEILKKLDIDDGTNIDWDDEKDGKDPELLAELKELLGKEPVVPELQLSDSIDISGENLNLEGQIVDEEENTISEGVDFKIETSTQEQTIRLETSSETRITESADSNYLPIEEKLKCTDKQILEKYIRLEQVKAVQFKQAGNKQNAIECLKNSKLLKSRLIEIQSNMAESLPAPQQRKSSSDEKNNVAETKLKSSQPSTSPVFDQIKDILKSQISFCKENTNPKFGELILLFQKDLTRILGLERNGLSLPPFLYKDVDVTYEQCYTDMPLNELKLEIRSVSGLYFKDNGSVIPACPYFNVEFPYPESQKASSPVFKQSSSFEPNYSKTFVIDRSKAFKRFTERKKLTVEFFHYRGFFRKSVSIGKVVIPLNTLNKKALIHEAFQLIGADRKPTGAIIDIIIKIREPLDGNVAINETKRFLFLQENDPINLPNFALNSKPEIIRQKSGKEDKKKQVNASWDIEMDEQLFDIGRFESNLLMEKEIERIDALIINNRGTAPECLEDRKQQLQIKINMLVLQVQTGSLTLDEYMKRVNRQIEIEKRCALEYKKANKIQHATMCMWRIKIMKGEIDEVVSQQ</sequence>
<dbReference type="Gene3D" id="2.60.40.150">
    <property type="entry name" value="C2 domain"/>
    <property type="match status" value="1"/>
</dbReference>
<gene>
    <name evidence="3" type="ORF">ROZALSC1DRAFT_29323</name>
</gene>
<dbReference type="SUPFAM" id="SSF49562">
    <property type="entry name" value="C2 domain (Calcium/lipid-binding domain, CaLB)"/>
    <property type="match status" value="1"/>
</dbReference>
<dbReference type="PROSITE" id="PS50004">
    <property type="entry name" value="C2"/>
    <property type="match status" value="1"/>
</dbReference>
<evidence type="ECO:0000313" key="3">
    <source>
        <dbReference type="EMBL" id="RKP19038.1"/>
    </source>
</evidence>
<dbReference type="InterPro" id="IPR039725">
    <property type="entry name" value="CC2D1A/B"/>
</dbReference>
<protein>
    <recommendedName>
        <fullName evidence="2">C2 domain-containing protein</fullName>
    </recommendedName>
</protein>
<feature type="domain" description="C2" evidence="2">
    <location>
        <begin position="256"/>
        <end position="388"/>
    </location>
</feature>
<dbReference type="PANTHER" id="PTHR13076:SF9">
    <property type="entry name" value="COILED-COIL AND C2 DOMAIN-CONTAINING PROTEIN 1-LIKE"/>
    <property type="match status" value="1"/>
</dbReference>